<organism evidence="1">
    <name type="scientific">marine sediment metagenome</name>
    <dbReference type="NCBI Taxonomy" id="412755"/>
    <lineage>
        <taxon>unclassified sequences</taxon>
        <taxon>metagenomes</taxon>
        <taxon>ecological metagenomes</taxon>
    </lineage>
</organism>
<reference evidence="1" key="1">
    <citation type="journal article" date="2014" name="Front. Microbiol.">
        <title>High frequency of phylogenetically diverse reductive dehalogenase-homologous genes in deep subseafloor sedimentary metagenomes.</title>
        <authorList>
            <person name="Kawai M."/>
            <person name="Futagami T."/>
            <person name="Toyoda A."/>
            <person name="Takaki Y."/>
            <person name="Nishi S."/>
            <person name="Hori S."/>
            <person name="Arai W."/>
            <person name="Tsubouchi T."/>
            <person name="Morono Y."/>
            <person name="Uchiyama I."/>
            <person name="Ito T."/>
            <person name="Fujiyama A."/>
            <person name="Inagaki F."/>
            <person name="Takami H."/>
        </authorList>
    </citation>
    <scope>NUCLEOTIDE SEQUENCE</scope>
    <source>
        <strain evidence="1">Expedition CK06-06</strain>
    </source>
</reference>
<name>X1NLS9_9ZZZZ</name>
<comment type="caution">
    <text evidence="1">The sequence shown here is derived from an EMBL/GenBank/DDBJ whole genome shotgun (WGS) entry which is preliminary data.</text>
</comment>
<gene>
    <name evidence="1" type="ORF">S06H3_26779</name>
</gene>
<dbReference type="EMBL" id="BARV01015501">
    <property type="protein sequence ID" value="GAI31176.1"/>
    <property type="molecule type" value="Genomic_DNA"/>
</dbReference>
<evidence type="ECO:0000313" key="1">
    <source>
        <dbReference type="EMBL" id="GAI31176.1"/>
    </source>
</evidence>
<proteinExistence type="predicted"/>
<accession>X1NLS9</accession>
<feature type="non-terminal residue" evidence="1">
    <location>
        <position position="1"/>
    </location>
</feature>
<dbReference type="InterPro" id="IPR036188">
    <property type="entry name" value="FAD/NAD-bd_sf"/>
</dbReference>
<sequence>CVKGMHILHDVEFFFPNGKQKKLTIHSNDIFILNKDFFLQNILHKVVRNQEDKCITIRTNAKASYKDGDLYINDEIVDSRVIIDASGISSSIGRAVGLSSPLNSEDVHVCAQYVLKGDIDLSKIQLFIDKPYAKSGFTSDNRHPENTSS</sequence>
<protein>
    <submittedName>
        <fullName evidence="1">Uncharacterized protein</fullName>
    </submittedName>
</protein>
<dbReference type="AlphaFoldDB" id="X1NLS9"/>
<dbReference type="Gene3D" id="3.30.9.10">
    <property type="entry name" value="D-Amino Acid Oxidase, subunit A, domain 2"/>
    <property type="match status" value="1"/>
</dbReference>
<dbReference type="Gene3D" id="3.50.50.60">
    <property type="entry name" value="FAD/NAD(P)-binding domain"/>
    <property type="match status" value="1"/>
</dbReference>